<evidence type="ECO:0000256" key="1">
    <source>
        <dbReference type="ARBA" id="ARBA00000085"/>
    </source>
</evidence>
<evidence type="ECO:0000259" key="6">
    <source>
        <dbReference type="PROSITE" id="PS50109"/>
    </source>
</evidence>
<dbReference type="SMART" id="SM00387">
    <property type="entry name" value="HATPase_c"/>
    <property type="match status" value="1"/>
</dbReference>
<protein>
    <recommendedName>
        <fullName evidence="2">histidine kinase</fullName>
        <ecNumber evidence="2">2.7.13.3</ecNumber>
    </recommendedName>
</protein>
<comment type="catalytic activity">
    <reaction evidence="1">
        <text>ATP + protein L-histidine = ADP + protein N-phospho-L-histidine.</text>
        <dbReference type="EC" id="2.7.13.3"/>
    </reaction>
</comment>
<keyword evidence="7" id="KW-0067">ATP-binding</keyword>
<keyword evidence="3" id="KW-0597">Phosphoprotein</keyword>
<dbReference type="Pfam" id="PF02518">
    <property type="entry name" value="HATPase_c"/>
    <property type="match status" value="1"/>
</dbReference>
<evidence type="ECO:0000256" key="5">
    <source>
        <dbReference type="ARBA" id="ARBA00022777"/>
    </source>
</evidence>
<feature type="domain" description="Histidine kinase" evidence="6">
    <location>
        <begin position="1"/>
        <end position="177"/>
    </location>
</feature>
<dbReference type="PANTHER" id="PTHR43047">
    <property type="entry name" value="TWO-COMPONENT HISTIDINE PROTEIN KINASE"/>
    <property type="match status" value="1"/>
</dbReference>
<evidence type="ECO:0000256" key="2">
    <source>
        <dbReference type="ARBA" id="ARBA00012438"/>
    </source>
</evidence>
<dbReference type="InterPro" id="IPR036890">
    <property type="entry name" value="HATPase_C_sf"/>
</dbReference>
<evidence type="ECO:0000256" key="3">
    <source>
        <dbReference type="ARBA" id="ARBA00022553"/>
    </source>
</evidence>
<dbReference type="InterPro" id="IPR005467">
    <property type="entry name" value="His_kinase_dom"/>
</dbReference>
<name>T1BUC5_9ZZZZ</name>
<dbReference type="SUPFAM" id="SSF55874">
    <property type="entry name" value="ATPase domain of HSP90 chaperone/DNA topoisomerase II/histidine kinase"/>
    <property type="match status" value="1"/>
</dbReference>
<dbReference type="EC" id="2.7.13.3" evidence="2"/>
<keyword evidence="5" id="KW-0418">Kinase</keyword>
<evidence type="ECO:0000256" key="4">
    <source>
        <dbReference type="ARBA" id="ARBA00022679"/>
    </source>
</evidence>
<keyword evidence="4" id="KW-0808">Transferase</keyword>
<evidence type="ECO:0000313" key="7">
    <source>
        <dbReference type="EMBL" id="EQD72163.1"/>
    </source>
</evidence>
<dbReference type="CDD" id="cd16922">
    <property type="entry name" value="HATPase_EvgS-ArcB-TorS-like"/>
    <property type="match status" value="1"/>
</dbReference>
<dbReference type="GO" id="GO:0005524">
    <property type="term" value="F:ATP binding"/>
    <property type="evidence" value="ECO:0007669"/>
    <property type="project" value="UniProtKB-KW"/>
</dbReference>
<comment type="caution">
    <text evidence="7">The sequence shown here is derived from an EMBL/GenBank/DDBJ whole genome shotgun (WGS) entry which is preliminary data.</text>
</comment>
<reference evidence="7" key="2">
    <citation type="journal article" date="2014" name="ISME J.">
        <title>Microbial stratification in low pH oxic and suboxic macroscopic growths along an acid mine drainage.</title>
        <authorList>
            <person name="Mendez-Garcia C."/>
            <person name="Mesa V."/>
            <person name="Sprenger R.R."/>
            <person name="Richter M."/>
            <person name="Diez M.S."/>
            <person name="Solano J."/>
            <person name="Bargiela R."/>
            <person name="Golyshina O.V."/>
            <person name="Manteca A."/>
            <person name="Ramos J.L."/>
            <person name="Gallego J.R."/>
            <person name="Llorente I."/>
            <person name="Martins Dos Santos V.A."/>
            <person name="Jensen O.N."/>
            <person name="Pelaez A.I."/>
            <person name="Sanchez J."/>
            <person name="Ferrer M."/>
        </authorList>
    </citation>
    <scope>NUCLEOTIDE SEQUENCE</scope>
</reference>
<reference evidence="7" key="1">
    <citation type="submission" date="2013-08" db="EMBL/GenBank/DDBJ databases">
        <authorList>
            <person name="Mendez C."/>
            <person name="Richter M."/>
            <person name="Ferrer M."/>
            <person name="Sanchez J."/>
        </authorList>
    </citation>
    <scope>NUCLEOTIDE SEQUENCE</scope>
</reference>
<dbReference type="PRINTS" id="PR00344">
    <property type="entry name" value="BCTRLSENSOR"/>
</dbReference>
<dbReference type="AlphaFoldDB" id="T1BUC5"/>
<dbReference type="FunFam" id="3.30.565.10:FF:000010">
    <property type="entry name" value="Sensor histidine kinase RcsC"/>
    <property type="match status" value="1"/>
</dbReference>
<dbReference type="EMBL" id="AUZY01002479">
    <property type="protein sequence ID" value="EQD72163.1"/>
    <property type="molecule type" value="Genomic_DNA"/>
</dbReference>
<gene>
    <name evidence="7" type="ORF">B1B_03979</name>
</gene>
<dbReference type="Gene3D" id="3.30.565.10">
    <property type="entry name" value="Histidine kinase-like ATPase, C-terminal domain"/>
    <property type="match status" value="1"/>
</dbReference>
<sequence length="225" mass="25112">MINKILDFSKIEAGRMTTESTRFNLDQLIYETLSLIEPLMTKKDLSLKVFWDAQLPVCMTGDPFNLRQILLNLLGNAVKFTLEGEVSIAIRLAFADESGLRVRFEVSDTGIGIPESVKPRIFERFMQGDESVRKRFEGTGLGLAYSLQLVELLKGNIGFESKEGAGSTFWFELPFGAEEKLSFPDVVAVPTIFFWGPEEDFGPFEDLLGSFANSLSFIPSSTSLL</sequence>
<organism evidence="7">
    <name type="scientific">mine drainage metagenome</name>
    <dbReference type="NCBI Taxonomy" id="410659"/>
    <lineage>
        <taxon>unclassified sequences</taxon>
        <taxon>metagenomes</taxon>
        <taxon>ecological metagenomes</taxon>
    </lineage>
</organism>
<dbReference type="PANTHER" id="PTHR43047:SF64">
    <property type="entry name" value="HISTIDINE KINASE CONTAINING CHEY-HOMOLOGOUS RECEIVER DOMAIN AND PAS DOMAIN-RELATED"/>
    <property type="match status" value="1"/>
</dbReference>
<dbReference type="GO" id="GO:0004673">
    <property type="term" value="F:protein histidine kinase activity"/>
    <property type="evidence" value="ECO:0007669"/>
    <property type="project" value="UniProtKB-EC"/>
</dbReference>
<dbReference type="InterPro" id="IPR003594">
    <property type="entry name" value="HATPase_dom"/>
</dbReference>
<proteinExistence type="predicted"/>
<accession>T1BUC5</accession>
<dbReference type="InterPro" id="IPR004358">
    <property type="entry name" value="Sig_transdc_His_kin-like_C"/>
</dbReference>
<feature type="non-terminal residue" evidence="7">
    <location>
        <position position="225"/>
    </location>
</feature>
<keyword evidence="7" id="KW-0547">Nucleotide-binding</keyword>
<dbReference type="PROSITE" id="PS50109">
    <property type="entry name" value="HIS_KIN"/>
    <property type="match status" value="1"/>
</dbReference>